<reference evidence="15" key="1">
    <citation type="submission" date="2018-05" db="EMBL/GenBank/DDBJ databases">
        <title>Azospirillum thermophila sp. nov., a novel isolated from hot spring.</title>
        <authorList>
            <person name="Zhao Z."/>
        </authorList>
    </citation>
    <scope>NUCLEOTIDE SEQUENCE [LARGE SCALE GENOMIC DNA]</scope>
    <source>
        <strain evidence="15">CFH 70021</strain>
        <plasmid evidence="15">unnamed1</plasmid>
    </source>
</reference>
<dbReference type="OrthoDB" id="8673316at2"/>
<gene>
    <name evidence="14" type="ORF">DEW08_24335</name>
</gene>
<geneLocation type="plasmid" evidence="14 15">
    <name>unnamed1</name>
</geneLocation>
<dbReference type="InterPro" id="IPR005467">
    <property type="entry name" value="His_kinase_dom"/>
</dbReference>
<dbReference type="InterPro" id="IPR050428">
    <property type="entry name" value="TCS_sensor_his_kinase"/>
</dbReference>
<dbReference type="SMART" id="SM00387">
    <property type="entry name" value="HATPase_c"/>
    <property type="match status" value="1"/>
</dbReference>
<dbReference type="CDD" id="cd00082">
    <property type="entry name" value="HisKA"/>
    <property type="match status" value="1"/>
</dbReference>
<dbReference type="InterPro" id="IPR003594">
    <property type="entry name" value="HATPase_dom"/>
</dbReference>
<evidence type="ECO:0000256" key="7">
    <source>
        <dbReference type="ARBA" id="ARBA00022777"/>
    </source>
</evidence>
<sequence>MIPRLRRPGRPWSLRGSLLRSLLLVLAALQFLWLILLSIILEPASREALETGLGDLRVLWMVEQSVVRDPDGGVALRPTPDLERYLADSPGLEIAVRMEEDRRVLDGPSPRLEALLRRVEMTPTSDQSLSIPTPDGRGFRYGTLQYGRSPAGPFILIATGNRFHWGDVPSLLYALAQGFGALVGPGLVMSVLALLLILRSTVRPIRRIAEEAAGLNLDTLNQRLSTEGLPRELLPLVEAVNGCLRRLDEGVAQQRLFIANAAHEMRTPVTVLSARIERMPEGPDRSLLARDVRRLATMVEQMLAIARLGEMRGRRLATVDAVDLVRGLIADYAPLVVDAGCAIRLEAPDGPQTLRCDPKALESAVGNLIDNALKVEPAGGEICVRVSRGVTIEVGDHGPGFTAEGRRRAFEPFWRGSTDPGSGLGLAIVREIAQLHGGEAEIVERPGPGATVRLRLPSEGPPATGRVMLA</sequence>
<evidence type="ECO:0000256" key="4">
    <source>
        <dbReference type="ARBA" id="ARBA00022553"/>
    </source>
</evidence>
<dbReference type="InterPro" id="IPR036097">
    <property type="entry name" value="HisK_dim/P_sf"/>
</dbReference>
<dbReference type="PANTHER" id="PTHR45436">
    <property type="entry name" value="SENSOR HISTIDINE KINASE YKOH"/>
    <property type="match status" value="1"/>
</dbReference>
<evidence type="ECO:0000259" key="12">
    <source>
        <dbReference type="PROSITE" id="PS50109"/>
    </source>
</evidence>
<evidence type="ECO:0000256" key="10">
    <source>
        <dbReference type="ARBA" id="ARBA00023136"/>
    </source>
</evidence>
<dbReference type="EMBL" id="CP029356">
    <property type="protein sequence ID" value="AWK89128.1"/>
    <property type="molecule type" value="Genomic_DNA"/>
</dbReference>
<dbReference type="Pfam" id="PF00512">
    <property type="entry name" value="HisKA"/>
    <property type="match status" value="1"/>
</dbReference>
<dbReference type="InterPro" id="IPR036890">
    <property type="entry name" value="HATPase_C_sf"/>
</dbReference>
<feature type="transmembrane region" description="Helical" evidence="11">
    <location>
        <begin position="171"/>
        <end position="198"/>
    </location>
</feature>
<dbReference type="InterPro" id="IPR004358">
    <property type="entry name" value="Sig_transdc_His_kin-like_C"/>
</dbReference>
<evidence type="ECO:0000313" key="14">
    <source>
        <dbReference type="EMBL" id="AWK89128.1"/>
    </source>
</evidence>
<comment type="catalytic activity">
    <reaction evidence="1">
        <text>ATP + protein L-histidine = ADP + protein N-phospho-L-histidine.</text>
        <dbReference type="EC" id="2.7.13.3"/>
    </reaction>
</comment>
<dbReference type="PROSITE" id="PS50885">
    <property type="entry name" value="HAMP"/>
    <property type="match status" value="1"/>
</dbReference>
<evidence type="ECO:0000256" key="5">
    <source>
        <dbReference type="ARBA" id="ARBA00022679"/>
    </source>
</evidence>
<keyword evidence="10 11" id="KW-0472">Membrane</keyword>
<dbReference type="RefSeq" id="WP_109332079.1">
    <property type="nucleotide sequence ID" value="NZ_CP029356.1"/>
</dbReference>
<evidence type="ECO:0000256" key="2">
    <source>
        <dbReference type="ARBA" id="ARBA00004141"/>
    </source>
</evidence>
<dbReference type="InterPro" id="IPR003661">
    <property type="entry name" value="HisK_dim/P_dom"/>
</dbReference>
<feature type="transmembrane region" description="Helical" evidence="11">
    <location>
        <begin position="21"/>
        <end position="41"/>
    </location>
</feature>
<dbReference type="SMART" id="SM00388">
    <property type="entry name" value="HisKA"/>
    <property type="match status" value="1"/>
</dbReference>
<feature type="domain" description="HAMP" evidence="13">
    <location>
        <begin position="199"/>
        <end position="252"/>
    </location>
</feature>
<evidence type="ECO:0000256" key="6">
    <source>
        <dbReference type="ARBA" id="ARBA00022692"/>
    </source>
</evidence>
<dbReference type="AlphaFoldDB" id="A0A2S2CXF0"/>
<dbReference type="Pfam" id="PF02518">
    <property type="entry name" value="HATPase_c"/>
    <property type="match status" value="1"/>
</dbReference>
<evidence type="ECO:0000256" key="8">
    <source>
        <dbReference type="ARBA" id="ARBA00022989"/>
    </source>
</evidence>
<protein>
    <recommendedName>
        <fullName evidence="3">histidine kinase</fullName>
        <ecNumber evidence="3">2.7.13.3</ecNumber>
    </recommendedName>
</protein>
<name>A0A2S2CXF0_9PROT</name>
<proteinExistence type="predicted"/>
<feature type="domain" description="Histidine kinase" evidence="12">
    <location>
        <begin position="260"/>
        <end position="460"/>
    </location>
</feature>
<keyword evidence="15" id="KW-1185">Reference proteome</keyword>
<comment type="subcellular location">
    <subcellularLocation>
        <location evidence="2">Membrane</location>
        <topology evidence="2">Multi-pass membrane protein</topology>
    </subcellularLocation>
</comment>
<evidence type="ECO:0000256" key="1">
    <source>
        <dbReference type="ARBA" id="ARBA00000085"/>
    </source>
</evidence>
<dbReference type="PANTHER" id="PTHR45436:SF15">
    <property type="entry name" value="SENSOR HISTIDINE KINASE CUSS"/>
    <property type="match status" value="1"/>
</dbReference>
<dbReference type="GO" id="GO:0005886">
    <property type="term" value="C:plasma membrane"/>
    <property type="evidence" value="ECO:0007669"/>
    <property type="project" value="TreeGrafter"/>
</dbReference>
<dbReference type="KEGG" id="azz:DEW08_24335"/>
<dbReference type="CDD" id="cd00075">
    <property type="entry name" value="HATPase"/>
    <property type="match status" value="1"/>
</dbReference>
<keyword evidence="9" id="KW-0902">Two-component regulatory system</keyword>
<dbReference type="Gene3D" id="3.30.565.10">
    <property type="entry name" value="Histidine kinase-like ATPase, C-terminal domain"/>
    <property type="match status" value="1"/>
</dbReference>
<keyword evidence="8 11" id="KW-1133">Transmembrane helix</keyword>
<dbReference type="SUPFAM" id="SSF55874">
    <property type="entry name" value="ATPase domain of HSP90 chaperone/DNA topoisomerase II/histidine kinase"/>
    <property type="match status" value="1"/>
</dbReference>
<dbReference type="GO" id="GO:0000155">
    <property type="term" value="F:phosphorelay sensor kinase activity"/>
    <property type="evidence" value="ECO:0007669"/>
    <property type="project" value="InterPro"/>
</dbReference>
<keyword evidence="7" id="KW-0418">Kinase</keyword>
<organism evidence="14 15">
    <name type="scientific">Azospirillum thermophilum</name>
    <dbReference type="NCBI Taxonomy" id="2202148"/>
    <lineage>
        <taxon>Bacteria</taxon>
        <taxon>Pseudomonadati</taxon>
        <taxon>Pseudomonadota</taxon>
        <taxon>Alphaproteobacteria</taxon>
        <taxon>Rhodospirillales</taxon>
        <taxon>Azospirillaceae</taxon>
        <taxon>Azospirillum</taxon>
    </lineage>
</organism>
<dbReference type="PRINTS" id="PR00344">
    <property type="entry name" value="BCTRLSENSOR"/>
</dbReference>
<evidence type="ECO:0000313" key="15">
    <source>
        <dbReference type="Proteomes" id="UP000245629"/>
    </source>
</evidence>
<keyword evidence="6 11" id="KW-0812">Transmembrane</keyword>
<dbReference type="Gene3D" id="1.10.287.130">
    <property type="match status" value="1"/>
</dbReference>
<keyword evidence="4" id="KW-0597">Phosphoprotein</keyword>
<evidence type="ECO:0000256" key="3">
    <source>
        <dbReference type="ARBA" id="ARBA00012438"/>
    </source>
</evidence>
<keyword evidence="14" id="KW-0614">Plasmid</keyword>
<dbReference type="EC" id="2.7.13.3" evidence="3"/>
<keyword evidence="5" id="KW-0808">Transferase</keyword>
<evidence type="ECO:0000259" key="13">
    <source>
        <dbReference type="PROSITE" id="PS50885"/>
    </source>
</evidence>
<dbReference type="SUPFAM" id="SSF47384">
    <property type="entry name" value="Homodimeric domain of signal transducing histidine kinase"/>
    <property type="match status" value="1"/>
</dbReference>
<dbReference type="PROSITE" id="PS50109">
    <property type="entry name" value="HIS_KIN"/>
    <property type="match status" value="1"/>
</dbReference>
<accession>A0A2S2CXF0</accession>
<dbReference type="Proteomes" id="UP000245629">
    <property type="component" value="Plasmid unnamed1"/>
</dbReference>
<dbReference type="InterPro" id="IPR003660">
    <property type="entry name" value="HAMP_dom"/>
</dbReference>
<evidence type="ECO:0000256" key="11">
    <source>
        <dbReference type="SAM" id="Phobius"/>
    </source>
</evidence>
<evidence type="ECO:0000256" key="9">
    <source>
        <dbReference type="ARBA" id="ARBA00023012"/>
    </source>
</evidence>